<gene>
    <name evidence="4" type="ORF">RGCCGE502_09610</name>
</gene>
<dbReference type="Proteomes" id="UP000014411">
    <property type="component" value="Unassembled WGS sequence"/>
</dbReference>
<dbReference type="GO" id="GO:0016747">
    <property type="term" value="F:acyltransferase activity, transferring groups other than amino-acyl groups"/>
    <property type="evidence" value="ECO:0007669"/>
    <property type="project" value="InterPro"/>
</dbReference>
<evidence type="ECO:0000256" key="1">
    <source>
        <dbReference type="ARBA" id="ARBA00022679"/>
    </source>
</evidence>
<dbReference type="Gene3D" id="3.40.630.30">
    <property type="match status" value="1"/>
</dbReference>
<dbReference type="AlphaFoldDB" id="S3IIK6"/>
<name>S3IIK6_9HYPH</name>
<dbReference type="HOGENOM" id="CLU_139687_0_0_5"/>
<keyword evidence="5" id="KW-1185">Reference proteome</keyword>
<dbReference type="STRING" id="990285.RGCCGE502_09610"/>
<dbReference type="eggNOG" id="COG0456">
    <property type="taxonomic scope" value="Bacteria"/>
</dbReference>
<dbReference type="InterPro" id="IPR016181">
    <property type="entry name" value="Acyl_CoA_acyltransferase"/>
</dbReference>
<keyword evidence="1 4" id="KW-0808">Transferase</keyword>
<dbReference type="Pfam" id="PF00583">
    <property type="entry name" value="Acetyltransf_1"/>
    <property type="match status" value="1"/>
</dbReference>
<keyword evidence="2" id="KW-0012">Acyltransferase</keyword>
<organism evidence="4 5">
    <name type="scientific">Rhizobium grahamii CCGE 502</name>
    <dbReference type="NCBI Taxonomy" id="990285"/>
    <lineage>
        <taxon>Bacteria</taxon>
        <taxon>Pseudomonadati</taxon>
        <taxon>Pseudomonadota</taxon>
        <taxon>Alphaproteobacteria</taxon>
        <taxon>Hyphomicrobiales</taxon>
        <taxon>Rhizobiaceae</taxon>
        <taxon>Rhizobium/Agrobacterium group</taxon>
        <taxon>Rhizobium</taxon>
    </lineage>
</organism>
<sequence length="153" mass="17468">MLRAASLDDLQAVEALTAEAYAPYTRLLGRPPIPVTEDYTPRIARGEVWLREVQDELVGLSVIERHPDHLMLFSIAVSPKFQGGGHGLAILRWVEAMVREWRLPEVRLYTNARMERNIALYRAFGFQETGRRENPHRPGWVIVDMAKHVGAQI</sequence>
<dbReference type="CDD" id="cd04301">
    <property type="entry name" value="NAT_SF"/>
    <property type="match status" value="1"/>
</dbReference>
<evidence type="ECO:0000313" key="5">
    <source>
        <dbReference type="Proteomes" id="UP000014411"/>
    </source>
</evidence>
<dbReference type="PANTHER" id="PTHR43877">
    <property type="entry name" value="AMINOALKYLPHOSPHONATE N-ACETYLTRANSFERASE-RELATED-RELATED"/>
    <property type="match status" value="1"/>
</dbReference>
<dbReference type="EMBL" id="AEYE02000011">
    <property type="protein sequence ID" value="EPE98673.1"/>
    <property type="molecule type" value="Genomic_DNA"/>
</dbReference>
<evidence type="ECO:0000256" key="2">
    <source>
        <dbReference type="ARBA" id="ARBA00023315"/>
    </source>
</evidence>
<dbReference type="PANTHER" id="PTHR43877:SF2">
    <property type="entry name" value="AMINOALKYLPHOSPHONATE N-ACETYLTRANSFERASE-RELATED"/>
    <property type="match status" value="1"/>
</dbReference>
<dbReference type="SUPFAM" id="SSF55729">
    <property type="entry name" value="Acyl-CoA N-acyltransferases (Nat)"/>
    <property type="match status" value="1"/>
</dbReference>
<evidence type="ECO:0000313" key="4">
    <source>
        <dbReference type="EMBL" id="EPE98673.1"/>
    </source>
</evidence>
<accession>S3IIK6</accession>
<evidence type="ECO:0000259" key="3">
    <source>
        <dbReference type="PROSITE" id="PS51186"/>
    </source>
</evidence>
<protein>
    <submittedName>
        <fullName evidence="4">Acetyltransferase</fullName>
    </submittedName>
</protein>
<dbReference type="InterPro" id="IPR000182">
    <property type="entry name" value="GNAT_dom"/>
</dbReference>
<proteinExistence type="predicted"/>
<feature type="domain" description="N-acetyltransferase" evidence="3">
    <location>
        <begin position="1"/>
        <end position="150"/>
    </location>
</feature>
<comment type="caution">
    <text evidence="4">The sequence shown here is derived from an EMBL/GenBank/DDBJ whole genome shotgun (WGS) entry which is preliminary data.</text>
</comment>
<dbReference type="PROSITE" id="PS51186">
    <property type="entry name" value="GNAT"/>
    <property type="match status" value="1"/>
</dbReference>
<reference evidence="4 5" key="1">
    <citation type="journal article" date="2012" name="J. Bacteriol.">
        <title>Genome sequence of Rhizobium grahamii CCGE502, a broad-host-range symbiont with low nodulation competitiveness in Phaseolus vulgaris.</title>
        <authorList>
            <person name="Althabegoiti M.J."/>
            <person name="Lozano L."/>
            <person name="Torres-Tejerizo G."/>
            <person name="Ormeno-Orrillo E."/>
            <person name="Rogel M.A."/>
            <person name="Gonzalez V."/>
            <person name="Martinez-Romero E."/>
        </authorList>
    </citation>
    <scope>NUCLEOTIDE SEQUENCE [LARGE SCALE GENOMIC DNA]</scope>
    <source>
        <strain evidence="4 5">CCGE 502</strain>
    </source>
</reference>
<dbReference type="InterPro" id="IPR050832">
    <property type="entry name" value="Bact_Acetyltransf"/>
</dbReference>